<evidence type="ECO:0008006" key="4">
    <source>
        <dbReference type="Google" id="ProtNLM"/>
    </source>
</evidence>
<dbReference type="Proteomes" id="UP000275048">
    <property type="component" value="Unassembled WGS sequence"/>
</dbReference>
<name>A0A3M7ZZ75_9MICO</name>
<organism evidence="2 3">
    <name type="scientific">Agromyces tardus</name>
    <dbReference type="NCBI Taxonomy" id="2583849"/>
    <lineage>
        <taxon>Bacteria</taxon>
        <taxon>Bacillati</taxon>
        <taxon>Actinomycetota</taxon>
        <taxon>Actinomycetes</taxon>
        <taxon>Micrococcales</taxon>
        <taxon>Microbacteriaceae</taxon>
        <taxon>Agromyces</taxon>
    </lineage>
</organism>
<evidence type="ECO:0000313" key="2">
    <source>
        <dbReference type="EMBL" id="RNB43727.1"/>
    </source>
</evidence>
<accession>A0A3M7ZZ75</accession>
<feature type="compositionally biased region" description="Low complexity" evidence="1">
    <location>
        <begin position="39"/>
        <end position="57"/>
    </location>
</feature>
<dbReference type="PROSITE" id="PS51257">
    <property type="entry name" value="PROKAR_LIPOPROTEIN"/>
    <property type="match status" value="1"/>
</dbReference>
<comment type="caution">
    <text evidence="2">The sequence shown here is derived from an EMBL/GenBank/DDBJ whole genome shotgun (WGS) entry which is preliminary data.</text>
</comment>
<sequence length="187" mass="18759">MTPMRTAARTVAATAAALLLPSLLTGCVVDGGWLGGPAAPTTSTEAPATTATAASTPAPEPPATWPVNVPVQPGDCDPQAPDALLVTFVVTAQDPSAPIEISYPGFTPSVSGEPRTITTTGPVVTILGNDCGPGVAAEPWTFTATGEVGYALSCAVFFNGFPLRADSDYVEGPARAASVDCTGRPGM</sequence>
<protein>
    <recommendedName>
        <fullName evidence="4">Lipoprotein</fullName>
    </recommendedName>
</protein>
<proteinExistence type="predicted"/>
<evidence type="ECO:0000256" key="1">
    <source>
        <dbReference type="SAM" id="MobiDB-lite"/>
    </source>
</evidence>
<keyword evidence="3" id="KW-1185">Reference proteome</keyword>
<feature type="region of interest" description="Disordered" evidence="1">
    <location>
        <begin position="39"/>
        <end position="67"/>
    </location>
</feature>
<gene>
    <name evidence="2" type="ORF">EDM22_18390</name>
</gene>
<reference evidence="2 3" key="1">
    <citation type="submission" date="2018-10" db="EMBL/GenBank/DDBJ databases">
        <title>Isolation, diversity and antibacterial activity of antinobacteria from the wheat rhizosphere soil.</title>
        <authorList>
            <person name="Sun T."/>
        </authorList>
    </citation>
    <scope>NUCLEOTIDE SEQUENCE [LARGE SCALE GENOMIC DNA]</scope>
    <source>
        <strain evidence="2 3">SJ-23</strain>
    </source>
</reference>
<evidence type="ECO:0000313" key="3">
    <source>
        <dbReference type="Proteomes" id="UP000275048"/>
    </source>
</evidence>
<dbReference type="AlphaFoldDB" id="A0A3M7ZZ75"/>
<dbReference type="EMBL" id="RHHB01000069">
    <property type="protein sequence ID" value="RNB43727.1"/>
    <property type="molecule type" value="Genomic_DNA"/>
</dbReference>